<dbReference type="Pfam" id="PF12079">
    <property type="entry name" value="DUF3558"/>
    <property type="match status" value="1"/>
</dbReference>
<dbReference type="PROSITE" id="PS51257">
    <property type="entry name" value="PROKAR_LIPOPROTEIN"/>
    <property type="match status" value="1"/>
</dbReference>
<dbReference type="OrthoDB" id="3678908at2"/>
<keyword evidence="4" id="KW-1185">Reference proteome</keyword>
<dbReference type="AlphaFoldDB" id="A0A542DK34"/>
<feature type="region of interest" description="Disordered" evidence="1">
    <location>
        <begin position="31"/>
        <end position="52"/>
    </location>
</feature>
<feature type="chain" id="PRO_5021932986" evidence="2">
    <location>
        <begin position="25"/>
        <end position="209"/>
    </location>
</feature>
<name>A0A542DK34_AMYCI</name>
<sequence>MRRATSLLVTLTLGAILASCSDQGAGTPTIAPTATSQVSSGTSATTGAPANGAPKVEVPLDISRFQQAPCEVLTSEQVTMIFNAEVSPTSDVNGPSGPACSWSAGLPTRASVSVIFPKVYEGLGAIYGNKNNSAYFQPLDPIQGYPVVASNKLVDDRNAGACRLNVGTSDTTTANVNIQLSEDKVGKKDPCQAAHDIATMVISTIKGAQ</sequence>
<dbReference type="RefSeq" id="WP_141998916.1">
    <property type="nucleotide sequence ID" value="NZ_VFML01000001.1"/>
</dbReference>
<evidence type="ECO:0000313" key="3">
    <source>
        <dbReference type="EMBL" id="TQJ03295.1"/>
    </source>
</evidence>
<evidence type="ECO:0000313" key="4">
    <source>
        <dbReference type="Proteomes" id="UP000320876"/>
    </source>
</evidence>
<evidence type="ECO:0000256" key="1">
    <source>
        <dbReference type="SAM" id="MobiDB-lite"/>
    </source>
</evidence>
<gene>
    <name evidence="3" type="ORF">FB471_3051</name>
</gene>
<dbReference type="Proteomes" id="UP000320876">
    <property type="component" value="Unassembled WGS sequence"/>
</dbReference>
<keyword evidence="2" id="KW-0732">Signal</keyword>
<feature type="compositionally biased region" description="Polar residues" evidence="1">
    <location>
        <begin position="36"/>
        <end position="48"/>
    </location>
</feature>
<accession>A0A542DK34</accession>
<feature type="signal peptide" evidence="2">
    <location>
        <begin position="1"/>
        <end position="24"/>
    </location>
</feature>
<reference evidence="3 4" key="1">
    <citation type="submission" date="2019-06" db="EMBL/GenBank/DDBJ databases">
        <title>Sequencing the genomes of 1000 actinobacteria strains.</title>
        <authorList>
            <person name="Klenk H.-P."/>
        </authorList>
    </citation>
    <scope>NUCLEOTIDE SEQUENCE [LARGE SCALE GENOMIC DNA]</scope>
    <source>
        <strain evidence="3 4">DSM 45679</strain>
    </source>
</reference>
<dbReference type="EMBL" id="VFML01000001">
    <property type="protein sequence ID" value="TQJ03295.1"/>
    <property type="molecule type" value="Genomic_DNA"/>
</dbReference>
<proteinExistence type="predicted"/>
<organism evidence="3 4">
    <name type="scientific">Amycolatopsis cihanbeyliensis</name>
    <dbReference type="NCBI Taxonomy" id="1128664"/>
    <lineage>
        <taxon>Bacteria</taxon>
        <taxon>Bacillati</taxon>
        <taxon>Actinomycetota</taxon>
        <taxon>Actinomycetes</taxon>
        <taxon>Pseudonocardiales</taxon>
        <taxon>Pseudonocardiaceae</taxon>
        <taxon>Amycolatopsis</taxon>
    </lineage>
</organism>
<dbReference type="InterPro" id="IPR024520">
    <property type="entry name" value="DUF3558"/>
</dbReference>
<protein>
    <submittedName>
        <fullName evidence="3">Uncharacterized protein DUF3558</fullName>
    </submittedName>
</protein>
<comment type="caution">
    <text evidence="3">The sequence shown here is derived from an EMBL/GenBank/DDBJ whole genome shotgun (WGS) entry which is preliminary data.</text>
</comment>
<evidence type="ECO:0000256" key="2">
    <source>
        <dbReference type="SAM" id="SignalP"/>
    </source>
</evidence>